<keyword evidence="3" id="KW-0378">Hydrolase</keyword>
<dbReference type="RefSeq" id="WP_387699517.1">
    <property type="nucleotide sequence ID" value="NZ_JBIAMX010000003.1"/>
</dbReference>
<keyword evidence="4" id="KW-0862">Zinc</keyword>
<evidence type="ECO:0000256" key="3">
    <source>
        <dbReference type="ARBA" id="ARBA00022801"/>
    </source>
</evidence>
<dbReference type="Gene3D" id="3.60.15.10">
    <property type="entry name" value="Ribonuclease Z/Hydroxyacylglutathione hydrolase-like"/>
    <property type="match status" value="1"/>
</dbReference>
<comment type="similarity">
    <text evidence="1">Belongs to the metallo-beta-lactamase superfamily.</text>
</comment>
<dbReference type="SUPFAM" id="SSF56281">
    <property type="entry name" value="Metallo-hydrolase/oxidoreductase"/>
    <property type="match status" value="1"/>
</dbReference>
<dbReference type="InterPro" id="IPR051013">
    <property type="entry name" value="MBL_superfamily_lactonases"/>
</dbReference>
<dbReference type="Pfam" id="PF00753">
    <property type="entry name" value="Lactamase_B"/>
    <property type="match status" value="1"/>
</dbReference>
<keyword evidence="2" id="KW-0479">Metal-binding</keyword>
<evidence type="ECO:0000259" key="5">
    <source>
        <dbReference type="SMART" id="SM00849"/>
    </source>
</evidence>
<evidence type="ECO:0000313" key="7">
    <source>
        <dbReference type="Proteomes" id="UP001601444"/>
    </source>
</evidence>
<gene>
    <name evidence="6" type="ORF">ACFYTF_07880</name>
</gene>
<keyword evidence="7" id="KW-1185">Reference proteome</keyword>
<dbReference type="EMBL" id="JBIAMX010000003">
    <property type="protein sequence ID" value="MFF0542743.1"/>
    <property type="molecule type" value="Genomic_DNA"/>
</dbReference>
<protein>
    <submittedName>
        <fullName evidence="6">MBL fold metallo-hydrolase</fullName>
    </submittedName>
</protein>
<dbReference type="PANTHER" id="PTHR42978">
    <property type="entry name" value="QUORUM-QUENCHING LACTONASE YTNP-RELATED-RELATED"/>
    <property type="match status" value="1"/>
</dbReference>
<organism evidence="6 7">
    <name type="scientific">Nocardia thailandica</name>
    <dbReference type="NCBI Taxonomy" id="257275"/>
    <lineage>
        <taxon>Bacteria</taxon>
        <taxon>Bacillati</taxon>
        <taxon>Actinomycetota</taxon>
        <taxon>Actinomycetes</taxon>
        <taxon>Mycobacteriales</taxon>
        <taxon>Nocardiaceae</taxon>
        <taxon>Nocardia</taxon>
    </lineage>
</organism>
<dbReference type="InterPro" id="IPR036866">
    <property type="entry name" value="RibonucZ/Hydroxyglut_hydro"/>
</dbReference>
<comment type="caution">
    <text evidence="6">The sequence shown here is derived from an EMBL/GenBank/DDBJ whole genome shotgun (WGS) entry which is preliminary data.</text>
</comment>
<feature type="domain" description="Metallo-beta-lactamase" evidence="5">
    <location>
        <begin position="32"/>
        <end position="264"/>
    </location>
</feature>
<dbReference type="PANTHER" id="PTHR42978:SF3">
    <property type="entry name" value="BLR3078 PROTEIN"/>
    <property type="match status" value="1"/>
</dbReference>
<dbReference type="CDD" id="cd07742">
    <property type="entry name" value="metallo-hydrolase-like_MBL-fold"/>
    <property type="match status" value="1"/>
</dbReference>
<sequence length="279" mass="31017">MRIHHLDGGTLRPFGGTLLDGAGGLLRRAELVCHCVLVELGDRLVLIETGIGEQATVRPGEWLGAQFLRMTRPVLDPELTIARRIEALGFRRTDVSDILVTHLDLDHAGGLADFPDARVHVYGEELRALEGHHGPREQFRYRAAQFAHGPRWETYDDLGEPWFGFDAVRELRGLPAELLLVPLAGHTRGHAGVALDTGDGWRFAAGDAYFHPGRLDLDHPHQPPLNALFERMVETVGGPRRENQRRLAELARDRADTVTVFCAHNAAELRALQRQSVVS</sequence>
<proteinExistence type="inferred from homology"/>
<dbReference type="Proteomes" id="UP001601444">
    <property type="component" value="Unassembled WGS sequence"/>
</dbReference>
<dbReference type="SMART" id="SM00849">
    <property type="entry name" value="Lactamase_B"/>
    <property type="match status" value="1"/>
</dbReference>
<accession>A0ABW6PKF1</accession>
<evidence type="ECO:0000256" key="1">
    <source>
        <dbReference type="ARBA" id="ARBA00007749"/>
    </source>
</evidence>
<dbReference type="InterPro" id="IPR001279">
    <property type="entry name" value="Metallo-B-lactamas"/>
</dbReference>
<name>A0ABW6PKF1_9NOCA</name>
<evidence type="ECO:0000313" key="6">
    <source>
        <dbReference type="EMBL" id="MFF0542743.1"/>
    </source>
</evidence>
<evidence type="ECO:0000256" key="4">
    <source>
        <dbReference type="ARBA" id="ARBA00022833"/>
    </source>
</evidence>
<evidence type="ECO:0000256" key="2">
    <source>
        <dbReference type="ARBA" id="ARBA00022723"/>
    </source>
</evidence>
<reference evidence="6 7" key="1">
    <citation type="submission" date="2024-10" db="EMBL/GenBank/DDBJ databases">
        <title>The Natural Products Discovery Center: Release of the First 8490 Sequenced Strains for Exploring Actinobacteria Biosynthetic Diversity.</title>
        <authorList>
            <person name="Kalkreuter E."/>
            <person name="Kautsar S.A."/>
            <person name="Yang D."/>
            <person name="Bader C.D."/>
            <person name="Teijaro C.N."/>
            <person name="Fluegel L."/>
            <person name="Davis C.M."/>
            <person name="Simpson J.R."/>
            <person name="Lauterbach L."/>
            <person name="Steele A.D."/>
            <person name="Gui C."/>
            <person name="Meng S."/>
            <person name="Li G."/>
            <person name="Viehrig K."/>
            <person name="Ye F."/>
            <person name="Su P."/>
            <person name="Kiefer A.F."/>
            <person name="Nichols A."/>
            <person name="Cepeda A.J."/>
            <person name="Yan W."/>
            <person name="Fan B."/>
            <person name="Jiang Y."/>
            <person name="Adhikari A."/>
            <person name="Zheng C.-J."/>
            <person name="Schuster L."/>
            <person name="Cowan T.M."/>
            <person name="Smanski M.J."/>
            <person name="Chevrette M.G."/>
            <person name="De Carvalho L.P.S."/>
            <person name="Shen B."/>
        </authorList>
    </citation>
    <scope>NUCLEOTIDE SEQUENCE [LARGE SCALE GENOMIC DNA]</scope>
    <source>
        <strain evidence="6 7">NPDC004045</strain>
    </source>
</reference>